<reference evidence="1 2" key="1">
    <citation type="submission" date="2016-01" db="EMBL/GenBank/DDBJ databases">
        <title>Genome sequence of the acidophilic iron oxidising Ferrovum strain Z-31.</title>
        <authorList>
            <person name="Poehlein A."/>
            <person name="Ullrich S.R."/>
            <person name="Schloemann M."/>
            <person name="Muehling M."/>
            <person name="Daniel R."/>
        </authorList>
    </citation>
    <scope>NUCLEOTIDE SEQUENCE [LARGE SCALE GENOMIC DNA]</scope>
    <source>
        <strain evidence="1 2">Z-31</strain>
    </source>
</reference>
<evidence type="ECO:0000313" key="1">
    <source>
        <dbReference type="EMBL" id="KXW57476.1"/>
    </source>
</evidence>
<protein>
    <submittedName>
        <fullName evidence="1">Uncharacterized protein</fullName>
    </submittedName>
</protein>
<dbReference type="Proteomes" id="UP000075653">
    <property type="component" value="Unassembled WGS sequence"/>
</dbReference>
<proteinExistence type="predicted"/>
<accession>A0A149VWB6</accession>
<name>A0A149VWB6_9PROT</name>
<sequence length="61" mass="6856">MVTQGNKDEPGTEEFFPVELDLTVIIQPLLDQGHNLKEIAVALRKTAYLAEMMAKIHGDFQ</sequence>
<keyword evidence="2" id="KW-1185">Reference proteome</keyword>
<dbReference type="STRING" id="1789004.FEMY_20110"/>
<evidence type="ECO:0000313" key="2">
    <source>
        <dbReference type="Proteomes" id="UP000075653"/>
    </source>
</evidence>
<dbReference type="AlphaFoldDB" id="A0A149VWB6"/>
<comment type="caution">
    <text evidence="1">The sequence shown here is derived from an EMBL/GenBank/DDBJ whole genome shotgun (WGS) entry which is preliminary data.</text>
</comment>
<dbReference type="EMBL" id="LRRD01000057">
    <property type="protein sequence ID" value="KXW57476.1"/>
    <property type="molecule type" value="Genomic_DNA"/>
</dbReference>
<organism evidence="1 2">
    <name type="scientific">Ferrovum myxofaciens</name>
    <dbReference type="NCBI Taxonomy" id="416213"/>
    <lineage>
        <taxon>Bacteria</taxon>
        <taxon>Pseudomonadati</taxon>
        <taxon>Pseudomonadota</taxon>
        <taxon>Betaproteobacteria</taxon>
        <taxon>Ferrovales</taxon>
        <taxon>Ferrovaceae</taxon>
        <taxon>Ferrovum</taxon>
    </lineage>
</organism>
<gene>
    <name evidence="1" type="ORF">FEMY_20110</name>
</gene>
<dbReference type="PATRIC" id="fig|1789004.3.peg.2073"/>